<protein>
    <submittedName>
        <fullName evidence="1">PAAR domain-containing protein</fullName>
    </submittedName>
</protein>
<dbReference type="Pfam" id="PF05488">
    <property type="entry name" value="PAAR_motif"/>
    <property type="match status" value="1"/>
</dbReference>
<reference evidence="1" key="2">
    <citation type="submission" date="2020-07" db="EMBL/GenBank/DDBJ databases">
        <authorList>
            <person name="Lood C."/>
            <person name="Girard L."/>
        </authorList>
    </citation>
    <scope>NUCLEOTIDE SEQUENCE</scope>
    <source>
        <strain evidence="1">SWRI10</strain>
    </source>
</reference>
<proteinExistence type="predicted"/>
<organism evidence="1">
    <name type="scientific">Pseudomonas urmiensis</name>
    <dbReference type="NCBI Taxonomy" id="2745493"/>
    <lineage>
        <taxon>Bacteria</taxon>
        <taxon>Pseudomonadati</taxon>
        <taxon>Pseudomonadota</taxon>
        <taxon>Gammaproteobacteria</taxon>
        <taxon>Pseudomonadales</taxon>
        <taxon>Pseudomonadaceae</taxon>
        <taxon>Pseudomonas</taxon>
    </lineage>
</organism>
<reference evidence="2" key="3">
    <citation type="submission" date="2021-06" db="EMBL/GenBank/DDBJ databases">
        <title>Updating the genus Pseudomonas: Description of 43 new species and partition of the Pseudomonas putida group.</title>
        <authorList>
            <person name="Girard L."/>
            <person name="Lood C."/>
            <person name="Vandamme P."/>
            <person name="Rokni-Zadeh H."/>
            <person name="Van Noort V."/>
            <person name="Hofte M."/>
            <person name="Lavigne R."/>
            <person name="De Mot R."/>
        </authorList>
    </citation>
    <scope>NUCLEOTIDE SEQUENCE</scope>
    <source>
        <strain evidence="2">SWRI10</strain>
    </source>
</reference>
<dbReference type="Gene3D" id="2.60.200.60">
    <property type="match status" value="1"/>
</dbReference>
<evidence type="ECO:0000313" key="2">
    <source>
        <dbReference type="EMBL" id="MBV4535459.1"/>
    </source>
</evidence>
<gene>
    <name evidence="2" type="ORF">HU737_005650</name>
    <name evidence="1" type="ORF">HU737_22345</name>
</gene>
<dbReference type="Proteomes" id="UP000599879">
    <property type="component" value="Unassembled WGS sequence"/>
</dbReference>
<reference evidence="1" key="1">
    <citation type="journal article" date="2020" name="Microorganisms">
        <title>Reliable Identification of Environmental Pseudomonas Isolates Using the rpoD Gene.</title>
        <authorList>
            <consortium name="The Broad Institute Genome Sequencing Platform"/>
            <person name="Girard L."/>
            <person name="Lood C."/>
            <person name="Rokni-Zadeh H."/>
            <person name="van Noort V."/>
            <person name="Lavigne R."/>
            <person name="De Mot R."/>
        </authorList>
    </citation>
    <scope>NUCLEOTIDE SEQUENCE</scope>
    <source>
        <strain evidence="1">SWRI10</strain>
    </source>
</reference>
<dbReference type="EMBL" id="JABWRE020000001">
    <property type="protein sequence ID" value="MBV4535459.1"/>
    <property type="molecule type" value="Genomic_DNA"/>
</dbReference>
<dbReference type="RefSeq" id="WP_186557105.1">
    <property type="nucleotide sequence ID" value="NZ_JABWRE020000001.1"/>
</dbReference>
<dbReference type="EMBL" id="JABWRE010000024">
    <property type="protein sequence ID" value="MBC3443441.1"/>
    <property type="molecule type" value="Genomic_DNA"/>
</dbReference>
<comment type="caution">
    <text evidence="1">The sequence shown here is derived from an EMBL/GenBank/DDBJ whole genome shotgun (WGS) entry which is preliminary data.</text>
</comment>
<sequence>MKPVALVGHRHDCPIHGPGVVETGSTSYRFNGKAVARLGDRTSCGALIVSGTAQYQIDGQCVARQGDRSDHGGIIVEGDSGWLLDE</sequence>
<evidence type="ECO:0000313" key="1">
    <source>
        <dbReference type="EMBL" id="MBC3443441.1"/>
    </source>
</evidence>
<name>A0A923G2Y7_9PSED</name>
<accession>A0A923G2Y7</accession>
<dbReference type="AlphaFoldDB" id="A0A923G2Y7"/>
<dbReference type="CDD" id="cd14743">
    <property type="entry name" value="PAAR_CT_1"/>
    <property type="match status" value="1"/>
</dbReference>
<dbReference type="InterPro" id="IPR008727">
    <property type="entry name" value="PAAR_motif"/>
</dbReference>